<feature type="compositionally biased region" description="Basic and acidic residues" evidence="1">
    <location>
        <begin position="1036"/>
        <end position="1052"/>
    </location>
</feature>
<comment type="caution">
    <text evidence="2">The sequence shown here is derived from an EMBL/GenBank/DDBJ whole genome shotgun (WGS) entry which is preliminary data.</text>
</comment>
<feature type="compositionally biased region" description="Polar residues" evidence="1">
    <location>
        <begin position="604"/>
        <end position="616"/>
    </location>
</feature>
<protein>
    <submittedName>
        <fullName evidence="2">Uncharacterized protein</fullName>
    </submittedName>
</protein>
<gene>
    <name evidence="2" type="ORF">LTR36_000173</name>
</gene>
<feature type="compositionally biased region" description="Polar residues" evidence="1">
    <location>
        <begin position="112"/>
        <end position="124"/>
    </location>
</feature>
<feature type="region of interest" description="Disordered" evidence="1">
    <location>
        <begin position="576"/>
        <end position="718"/>
    </location>
</feature>
<feature type="compositionally biased region" description="Basic and acidic residues" evidence="1">
    <location>
        <begin position="623"/>
        <end position="657"/>
    </location>
</feature>
<feature type="compositionally biased region" description="Basic and acidic residues" evidence="1">
    <location>
        <begin position="780"/>
        <end position="799"/>
    </location>
</feature>
<feature type="compositionally biased region" description="Polar residues" evidence="1">
    <location>
        <begin position="38"/>
        <end position="50"/>
    </location>
</feature>
<feature type="compositionally biased region" description="Low complexity" evidence="1">
    <location>
        <begin position="979"/>
        <end position="997"/>
    </location>
</feature>
<accession>A0AAV9JY74</accession>
<evidence type="ECO:0000313" key="3">
    <source>
        <dbReference type="Proteomes" id="UP001324427"/>
    </source>
</evidence>
<feature type="compositionally biased region" description="Polar residues" evidence="1">
    <location>
        <begin position="146"/>
        <end position="158"/>
    </location>
</feature>
<evidence type="ECO:0000256" key="1">
    <source>
        <dbReference type="SAM" id="MobiDB-lite"/>
    </source>
</evidence>
<dbReference type="Proteomes" id="UP001324427">
    <property type="component" value="Unassembled WGS sequence"/>
</dbReference>
<feature type="region of interest" description="Disordered" evidence="1">
    <location>
        <begin position="374"/>
        <end position="396"/>
    </location>
</feature>
<feature type="compositionally biased region" description="Pro residues" evidence="1">
    <location>
        <begin position="858"/>
        <end position="890"/>
    </location>
</feature>
<feature type="compositionally biased region" description="Polar residues" evidence="1">
    <location>
        <begin position="9"/>
        <end position="20"/>
    </location>
</feature>
<reference evidence="2 3" key="1">
    <citation type="submission" date="2021-11" db="EMBL/GenBank/DDBJ databases">
        <title>Black yeast isolated from Biological Soil Crust.</title>
        <authorList>
            <person name="Kurbessoian T."/>
        </authorList>
    </citation>
    <scope>NUCLEOTIDE SEQUENCE [LARGE SCALE GENOMIC DNA]</scope>
    <source>
        <strain evidence="2 3">CCFEE 5522</strain>
    </source>
</reference>
<feature type="compositionally biased region" description="Basic and acidic residues" evidence="1">
    <location>
        <begin position="230"/>
        <end position="240"/>
    </location>
</feature>
<feature type="region of interest" description="Disordered" evidence="1">
    <location>
        <begin position="1"/>
        <end position="165"/>
    </location>
</feature>
<dbReference type="AlphaFoldDB" id="A0AAV9JY74"/>
<feature type="compositionally biased region" description="Pro residues" evidence="1">
    <location>
        <begin position="951"/>
        <end position="960"/>
    </location>
</feature>
<dbReference type="EMBL" id="JAVFHQ010000001">
    <property type="protein sequence ID" value="KAK4550594.1"/>
    <property type="molecule type" value="Genomic_DNA"/>
</dbReference>
<feature type="compositionally biased region" description="Low complexity" evidence="1">
    <location>
        <begin position="178"/>
        <end position="190"/>
    </location>
</feature>
<feature type="compositionally biased region" description="Basic and acidic residues" evidence="1">
    <location>
        <begin position="677"/>
        <end position="689"/>
    </location>
</feature>
<evidence type="ECO:0000313" key="2">
    <source>
        <dbReference type="EMBL" id="KAK4550594.1"/>
    </source>
</evidence>
<keyword evidence="3" id="KW-1185">Reference proteome</keyword>
<feature type="compositionally biased region" description="Acidic residues" evidence="1">
    <location>
        <begin position="129"/>
        <end position="138"/>
    </location>
</feature>
<feature type="compositionally biased region" description="Basic residues" evidence="1">
    <location>
        <begin position="241"/>
        <end position="251"/>
    </location>
</feature>
<feature type="region of interest" description="Disordered" evidence="1">
    <location>
        <begin position="736"/>
        <end position="1063"/>
    </location>
</feature>
<feature type="compositionally biased region" description="Polar residues" evidence="1">
    <location>
        <begin position="1053"/>
        <end position="1063"/>
    </location>
</feature>
<organism evidence="2 3">
    <name type="scientific">Oleoguttula mirabilis</name>
    <dbReference type="NCBI Taxonomy" id="1507867"/>
    <lineage>
        <taxon>Eukaryota</taxon>
        <taxon>Fungi</taxon>
        <taxon>Dikarya</taxon>
        <taxon>Ascomycota</taxon>
        <taxon>Pezizomycotina</taxon>
        <taxon>Dothideomycetes</taxon>
        <taxon>Dothideomycetidae</taxon>
        <taxon>Mycosphaerellales</taxon>
        <taxon>Teratosphaeriaceae</taxon>
        <taxon>Oleoguttula</taxon>
    </lineage>
</organism>
<proteinExistence type="predicted"/>
<name>A0AAV9JY74_9PEZI</name>
<feature type="compositionally biased region" description="Acidic residues" evidence="1">
    <location>
        <begin position="218"/>
        <end position="229"/>
    </location>
</feature>
<feature type="region of interest" description="Disordered" evidence="1">
    <location>
        <begin position="218"/>
        <end position="255"/>
    </location>
</feature>
<sequence length="1063" mass="118306">MTTRRRAQKPTTNGSPSINGSVDDDYSRRSSLDDDARPTTSHSQISQASANGVHVPEIFESDVTPEVQFDSAQSSAESRLARRSGTKPLSPVQQAPSPSRKRKRSSPTPPTHQNRLFVTPTPSQHLDEPTSDEEDAVEPIDPTMLSDRQISETSSESGEQIDEAAAVAIHSVDDTPAASAAISPASSVSADGDAAKAKHMEDIADTVMHMDGAEVAEDAEEVDDGDEIDEQVRTDEEGRPTKRIGGKRRRGPHPDSEIEATMRRQLDLRRAYRTVARDLKAVLAEIGRRTVIDLITNPSSSEEAAEHQEVEAGLLAAFEKRCAILRTHQTLDRKLLEQRLHDETQIANSTYRLQVADAQDTFLDRMEREILSIGRAAQSHATTEQLDTDNEDDDIIPRPKRMAYRWKRGEALDPVYDSRSLPAIETEQALNDMGKRLAMRKMLQELTDDDEPAASDVFTVMDRATREAAQARHQETANTNILADAANEVERIANIAIIPNEQAVGLQLLGDLAIRPSITVSAQDTVRAKLDHNSMARQTPSRSIPPPIVPPLHETHPIEFNASPRAQQIFRERYDASMPPPRTPRQDNATFAPSPDFQRRDTLPSPTTCSEHTNGLQPIAAKSSEDQHGETPHESPFRPLESDRRFVQGPDRREDVQPPRLPHTNMPDRVQALAGVPDRRSRSLDERYPYDTAYGGPPSVERPDTKQPGAQNDSWRRDFNNREPLQHSLLHSILHDRPASPGAVDQRTHRISAPFAERPRPSIDPPRSPHSRRSSVSIKQEARSEGSQIRDHPRPRDHQQAPVTKPKWTKTNLEERGGQPRRRRKNKEKKERQQSLGTPAFSGPSQVGATPFARSPVPQAPHPQAWQPPPTQQPAFPLPRPPQMAPPPFGPQHRGPPQQPYAFDQPRHEFDYAQQNHQHRNSYPPPQPSPAPNWGQPPPSSLYALPSGQQRPPPPPPGVPPGQYHGHHALMPPPPPQYYPQTPTSTQSQSGPGSYGQQFGGPAIAPATPDLRFHPPGFVPGPARLPAFAQQQRNNEGQRRRTQSEVHHDRRQWNSYQGPNGRH</sequence>
<feature type="region of interest" description="Disordered" evidence="1">
    <location>
        <begin position="531"/>
        <end position="556"/>
    </location>
</feature>
<feature type="compositionally biased region" description="Basic and acidic residues" evidence="1">
    <location>
        <begin position="25"/>
        <end position="37"/>
    </location>
</feature>
<feature type="region of interest" description="Disordered" evidence="1">
    <location>
        <begin position="178"/>
        <end position="197"/>
    </location>
</feature>
<feature type="compositionally biased region" description="Pro residues" evidence="1">
    <location>
        <begin position="923"/>
        <end position="940"/>
    </location>
</feature>